<reference evidence="2" key="1">
    <citation type="submission" date="2022-04" db="EMBL/GenBank/DDBJ databases">
        <title>Roseomonas acroporae sp. nov., isolated from coral Acropora digitifera.</title>
        <authorList>
            <person name="Sun H."/>
        </authorList>
    </citation>
    <scope>NUCLEOTIDE SEQUENCE</scope>
    <source>
        <strain evidence="2">NAR14</strain>
    </source>
</reference>
<dbReference type="Proteomes" id="UP001139516">
    <property type="component" value="Unassembled WGS sequence"/>
</dbReference>
<dbReference type="EMBL" id="JALPRX010000038">
    <property type="protein sequence ID" value="MCK8784811.1"/>
    <property type="molecule type" value="Genomic_DNA"/>
</dbReference>
<dbReference type="Gene3D" id="2.30.110.10">
    <property type="entry name" value="Electron Transport, Fmn-binding Protein, Chain A"/>
    <property type="match status" value="1"/>
</dbReference>
<keyword evidence="3" id="KW-1185">Reference proteome</keyword>
<gene>
    <name evidence="2" type="ORF">M0638_10495</name>
</gene>
<dbReference type="RefSeq" id="WP_248666932.1">
    <property type="nucleotide sequence ID" value="NZ_JALPRX010000038.1"/>
</dbReference>
<dbReference type="Pfam" id="PF16242">
    <property type="entry name" value="Pyrid_ox_like"/>
    <property type="match status" value="1"/>
</dbReference>
<dbReference type="InterPro" id="IPR012349">
    <property type="entry name" value="Split_barrel_FMN-bd"/>
</dbReference>
<comment type="caution">
    <text evidence="2">The sequence shown here is derived from an EMBL/GenBank/DDBJ whole genome shotgun (WGS) entry which is preliminary data.</text>
</comment>
<organism evidence="2 3">
    <name type="scientific">Roseomonas acroporae</name>
    <dbReference type="NCBI Taxonomy" id="2937791"/>
    <lineage>
        <taxon>Bacteria</taxon>
        <taxon>Pseudomonadati</taxon>
        <taxon>Pseudomonadota</taxon>
        <taxon>Alphaproteobacteria</taxon>
        <taxon>Acetobacterales</taxon>
        <taxon>Roseomonadaceae</taxon>
        <taxon>Roseomonas</taxon>
    </lineage>
</organism>
<dbReference type="InterPro" id="IPR038725">
    <property type="entry name" value="YdaG_split_barrel_FMN-bd"/>
</dbReference>
<dbReference type="PANTHER" id="PTHR34818:SF1">
    <property type="entry name" value="PROTEIN BLI-3"/>
    <property type="match status" value="1"/>
</dbReference>
<dbReference type="PANTHER" id="PTHR34818">
    <property type="entry name" value="PROTEIN BLI-3"/>
    <property type="match status" value="1"/>
</dbReference>
<dbReference type="SUPFAM" id="SSF50475">
    <property type="entry name" value="FMN-binding split barrel"/>
    <property type="match status" value="1"/>
</dbReference>
<dbReference type="InterPro" id="IPR052917">
    <property type="entry name" value="Stress-Dev_Protein"/>
</dbReference>
<evidence type="ECO:0000259" key="1">
    <source>
        <dbReference type="Pfam" id="PF16242"/>
    </source>
</evidence>
<evidence type="ECO:0000313" key="2">
    <source>
        <dbReference type="EMBL" id="MCK8784811.1"/>
    </source>
</evidence>
<protein>
    <submittedName>
        <fullName evidence="2">Pyridoxamine 5'-phosphate oxidase family protein</fullName>
    </submittedName>
</protein>
<proteinExistence type="predicted"/>
<dbReference type="AlphaFoldDB" id="A0A9X2BV80"/>
<sequence length="169" mass="18574">MPETRSDSDAKAKVWEMIRDVKVAVLVTNGADGHLHGRPMVAVQDEPFNDTLWFFTPAEGGVADEIGSDPQLLLSYSNPSSQDYVSVAGKGEIVRDAAMQKKLWSEGMRTWFPKGAEDPGLALLKVTVEGAEYWDAPSSTMVYAYGYLKARLTGEPPHPGEVAKVDFRR</sequence>
<name>A0A9X2BV80_9PROT</name>
<feature type="domain" description="General stress protein FMN-binding split barrel" evidence="1">
    <location>
        <begin position="9"/>
        <end position="156"/>
    </location>
</feature>
<accession>A0A9X2BV80</accession>
<evidence type="ECO:0000313" key="3">
    <source>
        <dbReference type="Proteomes" id="UP001139516"/>
    </source>
</evidence>